<dbReference type="GO" id="GO:0004497">
    <property type="term" value="F:monooxygenase activity"/>
    <property type="evidence" value="ECO:0007669"/>
    <property type="project" value="UniProtKB-KW"/>
</dbReference>
<keyword evidence="12" id="KW-1185">Reference proteome</keyword>
<evidence type="ECO:0000313" key="12">
    <source>
        <dbReference type="Proteomes" id="UP001497472"/>
    </source>
</evidence>
<evidence type="ECO:0000256" key="1">
    <source>
        <dbReference type="ARBA" id="ARBA00001971"/>
    </source>
</evidence>
<dbReference type="EMBL" id="CAVLEF010000132">
    <property type="protein sequence ID" value="CAK1551659.1"/>
    <property type="molecule type" value="Genomic_DNA"/>
</dbReference>
<name>A0AAV1JTD2_9NEOP</name>
<comment type="caution">
    <text evidence="11">The sequence shown here is derived from an EMBL/GenBank/DDBJ whole genome shotgun (WGS) entry which is preliminary data.</text>
</comment>
<keyword evidence="4 8" id="KW-0479">Metal-binding</keyword>
<dbReference type="InterPro" id="IPR002401">
    <property type="entry name" value="Cyt_P450_E_grp-I"/>
</dbReference>
<keyword evidence="10" id="KW-0732">Signal</keyword>
<comment type="similarity">
    <text evidence="2 9">Belongs to the cytochrome P450 family.</text>
</comment>
<proteinExistence type="inferred from homology"/>
<keyword evidence="6 8" id="KW-0408">Iron</keyword>
<sequence length="498" mass="56871">MITIIILSVLVLICLLSWIHLVKDSNKYNIPGPAVLPLVGNGIDFLVRRSQFLPLLAKFQKNFGDAVRVYLFHSPYVLLYHPKYIEPLMIDNDLITKGKSYTFLLDWLGLGLLTSTGYKWRSHRKFLTPAFHFNILQNFLPVFIKNEKVLIRKLRTSYCNDKSFDLFPIIALTALDNITESIMGVCINAQENSNSKYVQSIEDLSQIVTLRMRNPFVAEEAIFKLTPYKKIQDKALEVLHGQTNKVIEIRKEELRSANIDKLSSDVDIGMKNKHAFLDLLLLAEVDGKKLDEEQIREEVNTFMFEGHDTTASGMVFSLFCMSKHPDVQEKILQEQKEILGDDLAREPTYNDLKKMKYLGLVIKEALRLYPAVPLIQRLITKDCELAGLRVKKNTSVIVDIFHMQRHPDVFDNPLEFRPERFDTSPTATANNVFSWLSFSAGPRNCIGQKFAIMEMKVTLAAIVKNFKLLPVDTDPGLCSDLVLRAENGVNIKLAPRHI</sequence>
<reference evidence="11 12" key="1">
    <citation type="submission" date="2023-11" db="EMBL/GenBank/DDBJ databases">
        <authorList>
            <person name="Okamura Y."/>
        </authorList>
    </citation>
    <scope>NUCLEOTIDE SEQUENCE [LARGE SCALE GENOMIC DNA]</scope>
</reference>
<feature type="signal peptide" evidence="10">
    <location>
        <begin position="1"/>
        <end position="24"/>
    </location>
</feature>
<dbReference type="InterPro" id="IPR036396">
    <property type="entry name" value="Cyt_P450_sf"/>
</dbReference>
<dbReference type="PANTHER" id="PTHR24291:SF187">
    <property type="entry name" value="CYTOCHROME P450 4AE1-RELATED"/>
    <property type="match status" value="1"/>
</dbReference>
<evidence type="ECO:0000256" key="2">
    <source>
        <dbReference type="ARBA" id="ARBA00010617"/>
    </source>
</evidence>
<dbReference type="InterPro" id="IPR050196">
    <property type="entry name" value="Cytochrome_P450_Monoox"/>
</dbReference>
<comment type="cofactor">
    <cofactor evidence="1 8">
        <name>heme</name>
        <dbReference type="ChEBI" id="CHEBI:30413"/>
    </cofactor>
</comment>
<dbReference type="PRINTS" id="PR00463">
    <property type="entry name" value="EP450I"/>
</dbReference>
<evidence type="ECO:0000256" key="5">
    <source>
        <dbReference type="ARBA" id="ARBA00023002"/>
    </source>
</evidence>
<dbReference type="InterPro" id="IPR017972">
    <property type="entry name" value="Cyt_P450_CS"/>
</dbReference>
<dbReference type="Proteomes" id="UP001497472">
    <property type="component" value="Unassembled WGS sequence"/>
</dbReference>
<dbReference type="CDD" id="cd20628">
    <property type="entry name" value="CYP4"/>
    <property type="match status" value="1"/>
</dbReference>
<evidence type="ECO:0000256" key="7">
    <source>
        <dbReference type="ARBA" id="ARBA00023033"/>
    </source>
</evidence>
<evidence type="ECO:0000256" key="3">
    <source>
        <dbReference type="ARBA" id="ARBA00022617"/>
    </source>
</evidence>
<evidence type="ECO:0008006" key="13">
    <source>
        <dbReference type="Google" id="ProtNLM"/>
    </source>
</evidence>
<dbReference type="PRINTS" id="PR00385">
    <property type="entry name" value="P450"/>
</dbReference>
<evidence type="ECO:0000256" key="8">
    <source>
        <dbReference type="PIRSR" id="PIRSR602401-1"/>
    </source>
</evidence>
<evidence type="ECO:0000256" key="10">
    <source>
        <dbReference type="SAM" id="SignalP"/>
    </source>
</evidence>
<dbReference type="PROSITE" id="PS00086">
    <property type="entry name" value="CYTOCHROME_P450"/>
    <property type="match status" value="1"/>
</dbReference>
<gene>
    <name evidence="11" type="ORF">LNINA_LOCUS10780</name>
</gene>
<dbReference type="AlphaFoldDB" id="A0AAV1JTD2"/>
<evidence type="ECO:0000313" key="11">
    <source>
        <dbReference type="EMBL" id="CAK1551659.1"/>
    </source>
</evidence>
<accession>A0AAV1JTD2</accession>
<keyword evidence="5 9" id="KW-0560">Oxidoreductase</keyword>
<feature type="binding site" description="axial binding residue" evidence="8">
    <location>
        <position position="445"/>
    </location>
    <ligand>
        <name>heme</name>
        <dbReference type="ChEBI" id="CHEBI:30413"/>
    </ligand>
    <ligandPart>
        <name>Fe</name>
        <dbReference type="ChEBI" id="CHEBI:18248"/>
    </ligandPart>
</feature>
<evidence type="ECO:0000256" key="4">
    <source>
        <dbReference type="ARBA" id="ARBA00022723"/>
    </source>
</evidence>
<dbReference type="PANTHER" id="PTHR24291">
    <property type="entry name" value="CYTOCHROME P450 FAMILY 4"/>
    <property type="match status" value="1"/>
</dbReference>
<organism evidence="11 12">
    <name type="scientific">Leptosia nina</name>
    <dbReference type="NCBI Taxonomy" id="320188"/>
    <lineage>
        <taxon>Eukaryota</taxon>
        <taxon>Metazoa</taxon>
        <taxon>Ecdysozoa</taxon>
        <taxon>Arthropoda</taxon>
        <taxon>Hexapoda</taxon>
        <taxon>Insecta</taxon>
        <taxon>Pterygota</taxon>
        <taxon>Neoptera</taxon>
        <taxon>Endopterygota</taxon>
        <taxon>Lepidoptera</taxon>
        <taxon>Glossata</taxon>
        <taxon>Ditrysia</taxon>
        <taxon>Papilionoidea</taxon>
        <taxon>Pieridae</taxon>
        <taxon>Pierinae</taxon>
        <taxon>Leptosia</taxon>
    </lineage>
</organism>
<dbReference type="GO" id="GO:0016705">
    <property type="term" value="F:oxidoreductase activity, acting on paired donors, with incorporation or reduction of molecular oxygen"/>
    <property type="evidence" value="ECO:0007669"/>
    <property type="project" value="InterPro"/>
</dbReference>
<dbReference type="GO" id="GO:0005506">
    <property type="term" value="F:iron ion binding"/>
    <property type="evidence" value="ECO:0007669"/>
    <property type="project" value="InterPro"/>
</dbReference>
<dbReference type="Pfam" id="PF00067">
    <property type="entry name" value="p450"/>
    <property type="match status" value="1"/>
</dbReference>
<keyword evidence="3 8" id="KW-0349">Heme</keyword>
<evidence type="ECO:0000256" key="6">
    <source>
        <dbReference type="ARBA" id="ARBA00023004"/>
    </source>
</evidence>
<dbReference type="InterPro" id="IPR001128">
    <property type="entry name" value="Cyt_P450"/>
</dbReference>
<keyword evidence="7 9" id="KW-0503">Monooxygenase</keyword>
<protein>
    <recommendedName>
        <fullName evidence="13">Cytochrome P450</fullName>
    </recommendedName>
</protein>
<dbReference type="GO" id="GO:0020037">
    <property type="term" value="F:heme binding"/>
    <property type="evidence" value="ECO:0007669"/>
    <property type="project" value="InterPro"/>
</dbReference>
<dbReference type="Gene3D" id="1.10.630.10">
    <property type="entry name" value="Cytochrome P450"/>
    <property type="match status" value="1"/>
</dbReference>
<dbReference type="SUPFAM" id="SSF48264">
    <property type="entry name" value="Cytochrome P450"/>
    <property type="match status" value="1"/>
</dbReference>
<feature type="chain" id="PRO_5043830388" description="Cytochrome P450" evidence="10">
    <location>
        <begin position="25"/>
        <end position="498"/>
    </location>
</feature>
<evidence type="ECO:0000256" key="9">
    <source>
        <dbReference type="RuleBase" id="RU000461"/>
    </source>
</evidence>